<reference evidence="2 3" key="1">
    <citation type="submission" date="2018-10" db="EMBL/GenBank/DDBJ databases">
        <title>A high-quality apple genome assembly.</title>
        <authorList>
            <person name="Hu J."/>
        </authorList>
    </citation>
    <scope>NUCLEOTIDE SEQUENCE [LARGE SCALE GENOMIC DNA]</scope>
    <source>
        <strain evidence="3">cv. HFTH1</strain>
        <tissue evidence="2">Young leaf</tissue>
    </source>
</reference>
<dbReference type="AlphaFoldDB" id="A0A498IJG2"/>
<gene>
    <name evidence="2" type="ORF">DVH24_005951</name>
</gene>
<feature type="region of interest" description="Disordered" evidence="1">
    <location>
        <begin position="100"/>
        <end position="123"/>
    </location>
</feature>
<evidence type="ECO:0000313" key="3">
    <source>
        <dbReference type="Proteomes" id="UP000290289"/>
    </source>
</evidence>
<protein>
    <submittedName>
        <fullName evidence="2">Uncharacterized protein</fullName>
    </submittedName>
</protein>
<comment type="caution">
    <text evidence="2">The sequence shown here is derived from an EMBL/GenBank/DDBJ whole genome shotgun (WGS) entry which is preliminary data.</text>
</comment>
<organism evidence="2 3">
    <name type="scientific">Malus domestica</name>
    <name type="common">Apple</name>
    <name type="synonym">Pyrus malus</name>
    <dbReference type="NCBI Taxonomy" id="3750"/>
    <lineage>
        <taxon>Eukaryota</taxon>
        <taxon>Viridiplantae</taxon>
        <taxon>Streptophyta</taxon>
        <taxon>Embryophyta</taxon>
        <taxon>Tracheophyta</taxon>
        <taxon>Spermatophyta</taxon>
        <taxon>Magnoliopsida</taxon>
        <taxon>eudicotyledons</taxon>
        <taxon>Gunneridae</taxon>
        <taxon>Pentapetalae</taxon>
        <taxon>rosids</taxon>
        <taxon>fabids</taxon>
        <taxon>Rosales</taxon>
        <taxon>Rosaceae</taxon>
        <taxon>Amygdaloideae</taxon>
        <taxon>Maleae</taxon>
        <taxon>Malus</taxon>
    </lineage>
</organism>
<name>A0A498IJG2_MALDO</name>
<accession>A0A498IJG2</accession>
<proteinExistence type="predicted"/>
<sequence>MASAATAKAAAEWKHKASAFSRISFPKREVSKKRKAFFFLHCFCCHCYYGGGDNRRHITITRSHHRPWRMDSTTSTTRLQRPRLRAAELEAERLISVASMEYESSDDDQHFKRKPSRYKSSPP</sequence>
<keyword evidence="3" id="KW-1185">Reference proteome</keyword>
<evidence type="ECO:0000256" key="1">
    <source>
        <dbReference type="SAM" id="MobiDB-lite"/>
    </source>
</evidence>
<evidence type="ECO:0000313" key="2">
    <source>
        <dbReference type="EMBL" id="RXH83698.1"/>
    </source>
</evidence>
<dbReference type="EMBL" id="RDQH01000337">
    <property type="protein sequence ID" value="RXH83698.1"/>
    <property type="molecule type" value="Genomic_DNA"/>
</dbReference>
<dbReference type="Proteomes" id="UP000290289">
    <property type="component" value="Chromosome 11"/>
</dbReference>
<dbReference type="STRING" id="3750.A0A498IJG2"/>